<proteinExistence type="predicted"/>
<gene>
    <name evidence="2" type="ORF">C0V70_16995</name>
</gene>
<dbReference type="PANTHER" id="PTHR35936:SF19">
    <property type="entry name" value="AMINO-ACID-BINDING PROTEIN YXEM-RELATED"/>
    <property type="match status" value="1"/>
</dbReference>
<evidence type="ECO:0000313" key="3">
    <source>
        <dbReference type="Proteomes" id="UP000235584"/>
    </source>
</evidence>
<dbReference type="Proteomes" id="UP000235584">
    <property type="component" value="Chromosome"/>
</dbReference>
<dbReference type="Gene3D" id="3.40.190.10">
    <property type="entry name" value="Periplasmic binding protein-like II"/>
    <property type="match status" value="2"/>
</dbReference>
<reference evidence="2 3" key="1">
    <citation type="submission" date="2018-01" db="EMBL/GenBank/DDBJ databases">
        <title>Complete genome sequence of Bacteriovorax stolpii DSM12778.</title>
        <authorList>
            <person name="Tang B."/>
            <person name="Chang J."/>
        </authorList>
    </citation>
    <scope>NUCLEOTIDE SEQUENCE [LARGE SCALE GENOMIC DNA]</scope>
    <source>
        <strain evidence="2 3">DSM 12778</strain>
    </source>
</reference>
<dbReference type="InterPro" id="IPR001638">
    <property type="entry name" value="Solute-binding_3/MltF_N"/>
</dbReference>
<evidence type="ECO:0000313" key="2">
    <source>
        <dbReference type="EMBL" id="AUN99773.1"/>
    </source>
</evidence>
<dbReference type="SUPFAM" id="SSF53850">
    <property type="entry name" value="Periplasmic binding protein-like II"/>
    <property type="match status" value="1"/>
</dbReference>
<accession>A0A2K9NW70</accession>
<dbReference type="Pfam" id="PF00497">
    <property type="entry name" value="SBP_bac_3"/>
    <property type="match status" value="1"/>
</dbReference>
<dbReference type="AlphaFoldDB" id="A0A2K9NW70"/>
<dbReference type="RefSeq" id="WP_102245062.1">
    <property type="nucleotide sequence ID" value="NZ_CP025704.1"/>
</dbReference>
<dbReference type="PANTHER" id="PTHR35936">
    <property type="entry name" value="MEMBRANE-BOUND LYTIC MUREIN TRANSGLYCOSYLASE F"/>
    <property type="match status" value="1"/>
</dbReference>
<dbReference type="KEGG" id="bsto:C0V70_16995"/>
<dbReference type="EMBL" id="CP025704">
    <property type="protein sequence ID" value="AUN99773.1"/>
    <property type="molecule type" value="Genomic_DNA"/>
</dbReference>
<keyword evidence="1" id="KW-0732">Signal</keyword>
<name>A0A2K9NW70_BACTC</name>
<protein>
    <submittedName>
        <fullName evidence="2">Amino acid ABC transporter substrate-binding protein</fullName>
    </submittedName>
</protein>
<keyword evidence="3" id="KW-1185">Reference proteome</keyword>
<evidence type="ECO:0000256" key="1">
    <source>
        <dbReference type="ARBA" id="ARBA00022729"/>
    </source>
</evidence>
<sequence length="274" mass="31775">MKKFLFLLLPLTCAFFYSALLQAEDQKVLTVGFGMNKPPYVFEKEDSGFEVEIFREAAHAAGYEVKSFFGPLERLKSKLLNGQLDAITITNMNENLHSYNSVPFIIYHNYAIALKKKNLKIKTIADLKNYSVTSFQRSRDLLGSEFAKMSSENPQYREFADQKLRNIQLYKGRADVAIGDIRIFEYFNSQIEDIVDTTQPVDLFKLFKENHYQAAFRSESVMKKFNEGLVVIKKNGTYEKIEKKYSNYKKSKEFPSKKMLDSHMKNKAFIAKAF</sequence>
<organism evidence="2 3">
    <name type="scientific">Bacteriovorax stolpii</name>
    <name type="common">Bdellovibrio stolpii</name>
    <dbReference type="NCBI Taxonomy" id="960"/>
    <lineage>
        <taxon>Bacteria</taxon>
        <taxon>Pseudomonadati</taxon>
        <taxon>Bdellovibrionota</taxon>
        <taxon>Bacteriovoracia</taxon>
        <taxon>Bacteriovoracales</taxon>
        <taxon>Bacteriovoracaceae</taxon>
        <taxon>Bacteriovorax</taxon>
    </lineage>
</organism>
<dbReference type="SMART" id="SM00062">
    <property type="entry name" value="PBPb"/>
    <property type="match status" value="1"/>
</dbReference>